<dbReference type="PANTHER" id="PTHR11138">
    <property type="entry name" value="METHIONYL-TRNA FORMYLTRANSFERASE"/>
    <property type="match status" value="1"/>
</dbReference>
<dbReference type="InterPro" id="IPR002376">
    <property type="entry name" value="Formyl_transf_N"/>
</dbReference>
<dbReference type="Proteomes" id="UP000799750">
    <property type="component" value="Unassembled WGS sequence"/>
</dbReference>
<dbReference type="InterPro" id="IPR041711">
    <property type="entry name" value="Met-tRNA-FMT_N"/>
</dbReference>
<organism evidence="3 4">
    <name type="scientific">Lophium mytilinum</name>
    <dbReference type="NCBI Taxonomy" id="390894"/>
    <lineage>
        <taxon>Eukaryota</taxon>
        <taxon>Fungi</taxon>
        <taxon>Dikarya</taxon>
        <taxon>Ascomycota</taxon>
        <taxon>Pezizomycotina</taxon>
        <taxon>Dothideomycetes</taxon>
        <taxon>Pleosporomycetidae</taxon>
        <taxon>Mytilinidiales</taxon>
        <taxon>Mytilinidiaceae</taxon>
        <taxon>Lophium</taxon>
    </lineage>
</organism>
<protein>
    <recommendedName>
        <fullName evidence="1">methionyl-tRNA formyltransferase</fullName>
        <ecNumber evidence="1">2.1.2.9</ecNumber>
    </recommendedName>
</protein>
<evidence type="ECO:0000313" key="4">
    <source>
        <dbReference type="Proteomes" id="UP000799750"/>
    </source>
</evidence>
<name>A0A6A6QFA6_9PEZI</name>
<dbReference type="GO" id="GO:0005739">
    <property type="term" value="C:mitochondrion"/>
    <property type="evidence" value="ECO:0007669"/>
    <property type="project" value="TreeGrafter"/>
</dbReference>
<evidence type="ECO:0000313" key="3">
    <source>
        <dbReference type="EMBL" id="KAF2490704.1"/>
    </source>
</evidence>
<gene>
    <name evidence="3" type="ORF">BU16DRAFT_516529</name>
</gene>
<dbReference type="PANTHER" id="PTHR11138:SF5">
    <property type="entry name" value="METHIONYL-TRNA FORMYLTRANSFERASE, MITOCHONDRIAL"/>
    <property type="match status" value="1"/>
</dbReference>
<accession>A0A6A6QFA6</accession>
<keyword evidence="3" id="KW-0808">Transferase</keyword>
<keyword evidence="4" id="KW-1185">Reference proteome</keyword>
<sequence>MSSCWRLRLPVRSFRVPRYAAAASRRFNSSKTSDPLRILFCGSDDFSISSLRAVHNEHLKDPGAIASIDVVHRPGKRTGRGLKELREVPIKKVAQELKLPTHEIDTFTGWTPPSPQNEPINLVIAVSFGKLVPPRIINGAKYGGLNVHPSLLPDFRGPAPIHHTLLHARPTTGITLQTLHPAHFDAGLILAQTPAPGLRIPHGADCSPAQLTAFLAPLGGEMLVDVLRHKTFVPPLVDGGWCAEATPAADLLHAPMITKEDGRIRWERWGGEELLRRRRVLENLWTTVRIGDEEKRLVIHGLESIREPEHAAAGVGQFVACKAPEGTVLEGGIPAGDGDFLGVRMVDGQFLLVTKCTLEGRQKGKGAAVVLQGLSKQ</sequence>
<dbReference type="Pfam" id="PF00551">
    <property type="entry name" value="Formyl_trans_N"/>
    <property type="match status" value="1"/>
</dbReference>
<dbReference type="AlphaFoldDB" id="A0A6A6QFA6"/>
<dbReference type="SUPFAM" id="SSF53328">
    <property type="entry name" value="Formyltransferase"/>
    <property type="match status" value="1"/>
</dbReference>
<dbReference type="EC" id="2.1.2.9" evidence="1"/>
<dbReference type="GO" id="GO:0004479">
    <property type="term" value="F:methionyl-tRNA formyltransferase activity"/>
    <property type="evidence" value="ECO:0007669"/>
    <property type="project" value="UniProtKB-EC"/>
</dbReference>
<dbReference type="OrthoDB" id="10268103at2759"/>
<evidence type="ECO:0000256" key="1">
    <source>
        <dbReference type="ARBA" id="ARBA00012261"/>
    </source>
</evidence>
<feature type="domain" description="Formyl transferase N-terminal" evidence="2">
    <location>
        <begin position="37"/>
        <end position="194"/>
    </location>
</feature>
<dbReference type="InterPro" id="IPR036477">
    <property type="entry name" value="Formyl_transf_N_sf"/>
</dbReference>
<evidence type="ECO:0000259" key="2">
    <source>
        <dbReference type="Pfam" id="PF00551"/>
    </source>
</evidence>
<dbReference type="EMBL" id="MU004196">
    <property type="protein sequence ID" value="KAF2490704.1"/>
    <property type="molecule type" value="Genomic_DNA"/>
</dbReference>
<proteinExistence type="predicted"/>
<reference evidence="3" key="1">
    <citation type="journal article" date="2020" name="Stud. Mycol.">
        <title>101 Dothideomycetes genomes: a test case for predicting lifestyles and emergence of pathogens.</title>
        <authorList>
            <person name="Haridas S."/>
            <person name="Albert R."/>
            <person name="Binder M."/>
            <person name="Bloem J."/>
            <person name="Labutti K."/>
            <person name="Salamov A."/>
            <person name="Andreopoulos B."/>
            <person name="Baker S."/>
            <person name="Barry K."/>
            <person name="Bills G."/>
            <person name="Bluhm B."/>
            <person name="Cannon C."/>
            <person name="Castanera R."/>
            <person name="Culley D."/>
            <person name="Daum C."/>
            <person name="Ezra D."/>
            <person name="Gonzalez J."/>
            <person name="Henrissat B."/>
            <person name="Kuo A."/>
            <person name="Liang C."/>
            <person name="Lipzen A."/>
            <person name="Lutzoni F."/>
            <person name="Magnuson J."/>
            <person name="Mondo S."/>
            <person name="Nolan M."/>
            <person name="Ohm R."/>
            <person name="Pangilinan J."/>
            <person name="Park H.-J."/>
            <person name="Ramirez L."/>
            <person name="Alfaro M."/>
            <person name="Sun H."/>
            <person name="Tritt A."/>
            <person name="Yoshinaga Y."/>
            <person name="Zwiers L.-H."/>
            <person name="Turgeon B."/>
            <person name="Goodwin S."/>
            <person name="Spatafora J."/>
            <person name="Crous P."/>
            <person name="Grigoriev I."/>
        </authorList>
    </citation>
    <scope>NUCLEOTIDE SEQUENCE</scope>
    <source>
        <strain evidence="3">CBS 269.34</strain>
    </source>
</reference>
<dbReference type="CDD" id="cd08646">
    <property type="entry name" value="FMT_core_Met-tRNA-FMT_N"/>
    <property type="match status" value="1"/>
</dbReference>
<dbReference type="Gene3D" id="3.40.50.12230">
    <property type="match status" value="1"/>
</dbReference>